<dbReference type="EMBL" id="CAMKVN010001138">
    <property type="protein sequence ID" value="CAI2173949.1"/>
    <property type="molecule type" value="Genomic_DNA"/>
</dbReference>
<keyword evidence="2" id="KW-1185">Reference proteome</keyword>
<comment type="caution">
    <text evidence="1">The sequence shown here is derived from an EMBL/GenBank/DDBJ whole genome shotgun (WGS) entry which is preliminary data.</text>
</comment>
<organism evidence="1 2">
    <name type="scientific">Funneliformis geosporum</name>
    <dbReference type="NCBI Taxonomy" id="1117311"/>
    <lineage>
        <taxon>Eukaryota</taxon>
        <taxon>Fungi</taxon>
        <taxon>Fungi incertae sedis</taxon>
        <taxon>Mucoromycota</taxon>
        <taxon>Glomeromycotina</taxon>
        <taxon>Glomeromycetes</taxon>
        <taxon>Glomerales</taxon>
        <taxon>Glomeraceae</taxon>
        <taxon>Funneliformis</taxon>
    </lineage>
</organism>
<sequence length="126" mass="14061">MSAILSSIVFIKSVSGEKVSTGIAYNPFVESSKDVLFDVVFETDGVKVELDIDLLLFSPFCAMVLGKDHLISEQMICTRLIPMNNSLTTENIAEDFVDSFTEECLLLNVEYMHETISLFTIPVNEL</sequence>
<evidence type="ECO:0000313" key="1">
    <source>
        <dbReference type="EMBL" id="CAI2173949.1"/>
    </source>
</evidence>
<dbReference type="Proteomes" id="UP001153678">
    <property type="component" value="Unassembled WGS sequence"/>
</dbReference>
<dbReference type="AlphaFoldDB" id="A0A9W4SLL9"/>
<evidence type="ECO:0000313" key="2">
    <source>
        <dbReference type="Proteomes" id="UP001153678"/>
    </source>
</evidence>
<protein>
    <submittedName>
        <fullName evidence="1">17439_t:CDS:1</fullName>
    </submittedName>
</protein>
<proteinExistence type="predicted"/>
<gene>
    <name evidence="1" type="ORF">FWILDA_LOCUS6344</name>
</gene>
<reference evidence="1" key="1">
    <citation type="submission" date="2022-08" db="EMBL/GenBank/DDBJ databases">
        <authorList>
            <person name="Kallberg Y."/>
            <person name="Tangrot J."/>
            <person name="Rosling A."/>
        </authorList>
    </citation>
    <scope>NUCLEOTIDE SEQUENCE</scope>
    <source>
        <strain evidence="1">Wild A</strain>
    </source>
</reference>
<name>A0A9W4SLL9_9GLOM</name>
<accession>A0A9W4SLL9</accession>